<name>A0A9X2G8L2_9ACTN</name>
<dbReference type="AlphaFoldDB" id="A0A9X2G8L2"/>
<keyword evidence="3" id="KW-1185">Reference proteome</keyword>
<proteinExistence type="predicted"/>
<sequence length="274" mass="30189">MTPKRDERTSSPPSGVDPNTPSIARVYDYFLNGRDNFAADRDLAEQVLKVAPNARTTAQANRSFLVRATEAVARAGIRQFVDLGTGVPTSPNVHEVAQRVNPEARVAYVDNDPIVLVHARALLSGTRSDVITIEGDLRAPKAVLDHPELRAHIDFARPVAVLLVAVLHLLTDEDGPERLVETIRDQMVPGSYLILSHLWDDPDGVARAGADEYAHRKASAPVVPRTTEEIRRFFDGFERIDPGLGHLDQWRPTEDMINAGNDDRFGLCAVGRKP</sequence>
<dbReference type="EMBL" id="JAMZEB010000001">
    <property type="protein sequence ID" value="MCP2353052.1"/>
    <property type="molecule type" value="Genomic_DNA"/>
</dbReference>
<dbReference type="RefSeq" id="WP_253739432.1">
    <property type="nucleotide sequence ID" value="NZ_BAABKA010000109.1"/>
</dbReference>
<dbReference type="SUPFAM" id="SSF53335">
    <property type="entry name" value="S-adenosyl-L-methionine-dependent methyltransferases"/>
    <property type="match status" value="1"/>
</dbReference>
<gene>
    <name evidence="2" type="ORF">HD597_000072</name>
</gene>
<dbReference type="Pfam" id="PF04672">
    <property type="entry name" value="Methyltransf_19"/>
    <property type="match status" value="1"/>
</dbReference>
<protein>
    <recommendedName>
        <fullName evidence="4">SAM-dependent methyltransferase</fullName>
    </recommendedName>
</protein>
<dbReference type="InterPro" id="IPR029063">
    <property type="entry name" value="SAM-dependent_MTases_sf"/>
</dbReference>
<dbReference type="Proteomes" id="UP001139648">
    <property type="component" value="Unassembled WGS sequence"/>
</dbReference>
<evidence type="ECO:0000313" key="2">
    <source>
        <dbReference type="EMBL" id="MCP2353052.1"/>
    </source>
</evidence>
<dbReference type="Gene3D" id="3.40.50.150">
    <property type="entry name" value="Vaccinia Virus protein VP39"/>
    <property type="match status" value="1"/>
</dbReference>
<comment type="caution">
    <text evidence="2">The sequence shown here is derived from an EMBL/GenBank/DDBJ whole genome shotgun (WGS) entry which is preliminary data.</text>
</comment>
<dbReference type="PIRSF" id="PIRSF017393">
    <property type="entry name" value="MTase_SAV2177"/>
    <property type="match status" value="1"/>
</dbReference>
<evidence type="ECO:0008006" key="4">
    <source>
        <dbReference type="Google" id="ProtNLM"/>
    </source>
</evidence>
<organism evidence="2 3">
    <name type="scientific">Nonomuraea thailandensis</name>
    <dbReference type="NCBI Taxonomy" id="1188745"/>
    <lineage>
        <taxon>Bacteria</taxon>
        <taxon>Bacillati</taxon>
        <taxon>Actinomycetota</taxon>
        <taxon>Actinomycetes</taxon>
        <taxon>Streptosporangiales</taxon>
        <taxon>Streptosporangiaceae</taxon>
        <taxon>Nonomuraea</taxon>
    </lineage>
</organism>
<dbReference type="InterPro" id="IPR006764">
    <property type="entry name" value="SAM_dep_MeTrfase_SAV2177_type"/>
</dbReference>
<feature type="region of interest" description="Disordered" evidence="1">
    <location>
        <begin position="1"/>
        <end position="20"/>
    </location>
</feature>
<evidence type="ECO:0000313" key="3">
    <source>
        <dbReference type="Proteomes" id="UP001139648"/>
    </source>
</evidence>
<evidence type="ECO:0000256" key="1">
    <source>
        <dbReference type="SAM" id="MobiDB-lite"/>
    </source>
</evidence>
<reference evidence="2" key="1">
    <citation type="submission" date="2022-06" db="EMBL/GenBank/DDBJ databases">
        <title>Sequencing the genomes of 1000 actinobacteria strains.</title>
        <authorList>
            <person name="Klenk H.-P."/>
        </authorList>
    </citation>
    <scope>NUCLEOTIDE SEQUENCE</scope>
    <source>
        <strain evidence="2">DSM 46694</strain>
    </source>
</reference>
<feature type="compositionally biased region" description="Polar residues" evidence="1">
    <location>
        <begin position="10"/>
        <end position="20"/>
    </location>
</feature>
<accession>A0A9X2G8L2</accession>